<dbReference type="EMBL" id="QAXS01000035">
    <property type="protein sequence ID" value="PTV93939.1"/>
    <property type="molecule type" value="Genomic_DNA"/>
</dbReference>
<dbReference type="GO" id="GO:0031419">
    <property type="term" value="F:cobalamin binding"/>
    <property type="evidence" value="ECO:0007669"/>
    <property type="project" value="UniProtKB-KW"/>
</dbReference>
<feature type="domain" description="B12-binding" evidence="6">
    <location>
        <begin position="4"/>
        <end position="132"/>
    </location>
</feature>
<dbReference type="EMBL" id="SNXX01000013">
    <property type="protein sequence ID" value="TDP93089.1"/>
    <property type="molecule type" value="Genomic_DNA"/>
</dbReference>
<proteinExistence type="predicted"/>
<accession>A0A2T5RGN0</accession>
<dbReference type="GO" id="GO:0046872">
    <property type="term" value="F:metal ion binding"/>
    <property type="evidence" value="ECO:0007669"/>
    <property type="project" value="UniProtKB-KW"/>
</dbReference>
<dbReference type="Proteomes" id="UP000244089">
    <property type="component" value="Unassembled WGS sequence"/>
</dbReference>
<keyword evidence="2" id="KW-0846">Cobalamin</keyword>
<evidence type="ECO:0000256" key="2">
    <source>
        <dbReference type="ARBA" id="ARBA00022628"/>
    </source>
</evidence>
<evidence type="ECO:0000313" key="9">
    <source>
        <dbReference type="Proteomes" id="UP000244089"/>
    </source>
</evidence>
<evidence type="ECO:0000256" key="3">
    <source>
        <dbReference type="ARBA" id="ARBA00022723"/>
    </source>
</evidence>
<evidence type="ECO:0000313" key="8">
    <source>
        <dbReference type="EMBL" id="TDP93089.1"/>
    </source>
</evidence>
<dbReference type="Proteomes" id="UP000295176">
    <property type="component" value="Unassembled WGS sequence"/>
</dbReference>
<sequence length="132" mass="14612">MKRNKRILIAKLGLDGHDRGAKVVARGLKEAGMEVIYTGLRNTAQDVVRTAVQEDVDLIGVSILSGAHKTLIKKLFKLLEDEEIAETPVLVGGIIPKDDYSYLYNLGVNKIFGSGTSLEEILNYIRDLKSER</sequence>
<comment type="caution">
    <text evidence="7">The sequence shown here is derived from an EMBL/GenBank/DDBJ whole genome shotgun (WGS) entry which is preliminary data.</text>
</comment>
<dbReference type="NCBIfam" id="TIGR00640">
    <property type="entry name" value="acid_CoA_mut_C"/>
    <property type="match status" value="1"/>
</dbReference>
<dbReference type="PROSITE" id="PS51332">
    <property type="entry name" value="B12_BINDING"/>
    <property type="match status" value="1"/>
</dbReference>
<gene>
    <name evidence="8" type="ORF">C7957_11362</name>
    <name evidence="7" type="ORF">C8C76_13529</name>
</gene>
<dbReference type="CDD" id="cd02071">
    <property type="entry name" value="MM_CoA_mut_B12_BD"/>
    <property type="match status" value="1"/>
</dbReference>
<dbReference type="OrthoDB" id="9788468at2"/>
<dbReference type="InterPro" id="IPR006158">
    <property type="entry name" value="Cobalamin-bd"/>
</dbReference>
<dbReference type="Pfam" id="PF02310">
    <property type="entry name" value="B12-binding"/>
    <property type="match status" value="1"/>
</dbReference>
<evidence type="ECO:0000256" key="4">
    <source>
        <dbReference type="ARBA" id="ARBA00023235"/>
    </source>
</evidence>
<keyword evidence="3" id="KW-0479">Metal-binding</keyword>
<dbReference type="GO" id="GO:0016853">
    <property type="term" value="F:isomerase activity"/>
    <property type="evidence" value="ECO:0007669"/>
    <property type="project" value="UniProtKB-KW"/>
</dbReference>
<dbReference type="SUPFAM" id="SSF52242">
    <property type="entry name" value="Cobalamin (vitamin B12)-binding domain"/>
    <property type="match status" value="1"/>
</dbReference>
<keyword evidence="5" id="KW-0170">Cobalt</keyword>
<dbReference type="PANTHER" id="PTHR48101:SF1">
    <property type="entry name" value="METHYLMALONYL-COA MUTASE, LARGE SUBUNIT"/>
    <property type="match status" value="1"/>
</dbReference>
<evidence type="ECO:0000256" key="5">
    <source>
        <dbReference type="ARBA" id="ARBA00023285"/>
    </source>
</evidence>
<evidence type="ECO:0000256" key="1">
    <source>
        <dbReference type="ARBA" id="ARBA00001922"/>
    </source>
</evidence>
<dbReference type="InterPro" id="IPR006159">
    <property type="entry name" value="Acid_CoA_mut_C"/>
</dbReference>
<dbReference type="PANTHER" id="PTHR48101">
    <property type="entry name" value="METHYLMALONYL-COA MUTASE, MITOCHONDRIAL-RELATED"/>
    <property type="match status" value="1"/>
</dbReference>
<organism evidence="7 9">
    <name type="scientific">Halanaerobium saccharolyticum</name>
    <dbReference type="NCBI Taxonomy" id="43595"/>
    <lineage>
        <taxon>Bacteria</taxon>
        <taxon>Bacillati</taxon>
        <taxon>Bacillota</taxon>
        <taxon>Clostridia</taxon>
        <taxon>Halanaerobiales</taxon>
        <taxon>Halanaerobiaceae</taxon>
        <taxon>Halanaerobium</taxon>
    </lineage>
</organism>
<dbReference type="AlphaFoldDB" id="A0A2T5RGN0"/>
<dbReference type="InterPro" id="IPR036724">
    <property type="entry name" value="Cobalamin-bd_sf"/>
</dbReference>
<dbReference type="Gene3D" id="3.40.50.280">
    <property type="entry name" value="Cobalamin-binding domain"/>
    <property type="match status" value="1"/>
</dbReference>
<dbReference type="RefSeq" id="WP_108141986.1">
    <property type="nucleotide sequence ID" value="NZ_QAXS01000035.1"/>
</dbReference>
<evidence type="ECO:0000259" key="6">
    <source>
        <dbReference type="PROSITE" id="PS51332"/>
    </source>
</evidence>
<keyword evidence="4" id="KW-0413">Isomerase</keyword>
<evidence type="ECO:0000313" key="10">
    <source>
        <dbReference type="Proteomes" id="UP000295176"/>
    </source>
</evidence>
<name>A0A2T5RGN0_9FIRM</name>
<comment type="cofactor">
    <cofactor evidence="1">
        <name>adenosylcob(III)alamin</name>
        <dbReference type="ChEBI" id="CHEBI:18408"/>
    </cofactor>
</comment>
<protein>
    <submittedName>
        <fullName evidence="7">Methylmalonyl-CoA mutase C-terminal domain/subunit</fullName>
    </submittedName>
</protein>
<reference evidence="7 9" key="1">
    <citation type="submission" date="2018-04" db="EMBL/GenBank/DDBJ databases">
        <title>Subsurface microbial communities from deep shales in Ohio and West Virginia, USA.</title>
        <authorList>
            <person name="Wrighton K."/>
        </authorList>
    </citation>
    <scope>NUCLEOTIDE SEQUENCE [LARGE SCALE GENOMIC DNA]</scope>
    <source>
        <strain evidence="8 10">MSL 7</strain>
        <strain evidence="7 9">WC1</strain>
    </source>
</reference>
<evidence type="ECO:0000313" key="7">
    <source>
        <dbReference type="EMBL" id="PTV93939.1"/>
    </source>
</evidence>